<protein>
    <submittedName>
        <fullName evidence="2">MurR/RpiR family transcriptional regulator</fullName>
    </submittedName>
</protein>
<dbReference type="Pfam" id="PF01418">
    <property type="entry name" value="HTH_6"/>
    <property type="match status" value="1"/>
</dbReference>
<dbReference type="InterPro" id="IPR046348">
    <property type="entry name" value="SIS_dom_sf"/>
</dbReference>
<dbReference type="PROSITE" id="PS51071">
    <property type="entry name" value="HTH_RPIR"/>
    <property type="match status" value="1"/>
</dbReference>
<dbReference type="EMBL" id="QUWK01000005">
    <property type="protein sequence ID" value="RFU95255.1"/>
    <property type="molecule type" value="Genomic_DNA"/>
</dbReference>
<dbReference type="SUPFAM" id="SSF53697">
    <property type="entry name" value="SIS domain"/>
    <property type="match status" value="1"/>
</dbReference>
<dbReference type="PANTHER" id="PTHR30514:SF1">
    <property type="entry name" value="HTH-TYPE TRANSCRIPTIONAL REGULATOR HEXR-RELATED"/>
    <property type="match status" value="1"/>
</dbReference>
<proteinExistence type="predicted"/>
<dbReference type="AlphaFoldDB" id="A0A372MHK2"/>
<reference evidence="2 3" key="2">
    <citation type="submission" date="2018-09" db="EMBL/GenBank/DDBJ databases">
        <title>Genome of Sphaerochaeta halotolerans strain 4-11.</title>
        <authorList>
            <person name="Nazina T.N."/>
            <person name="Sokolova D.S."/>
        </authorList>
    </citation>
    <scope>NUCLEOTIDE SEQUENCE [LARGE SCALE GENOMIC DNA]</scope>
    <source>
        <strain evidence="2 3">4-11</strain>
    </source>
</reference>
<sequence>MNTIDLRTLNPLERHIHEVLLAQKDTSGTLRITQAAEVCNCSVSKISKFVRKLGFLNYKQYRAFLNGKDVIGYTATNEIQRIRAFLDAFDSRLVDDLYALIVNHKKLVLFGYGPSLLCAEYFSYRFRNCTDITTMAVSDPVAAKNMVDEVTLLVILTETGRFHSFQDIYASAKKKQCDVIIVSEEFNTELATQCDKIFYLAPQPQPNHLQAYEKSRTTFFIFLEEVIQRFLSKKP</sequence>
<reference evidence="3" key="1">
    <citation type="submission" date="2018-08" db="EMBL/GenBank/DDBJ databases">
        <authorList>
            <person name="Grouzdev D.S."/>
            <person name="Krutkina M.S."/>
        </authorList>
    </citation>
    <scope>NUCLEOTIDE SEQUENCE [LARGE SCALE GENOMIC DNA]</scope>
    <source>
        <strain evidence="3">4-11</strain>
    </source>
</reference>
<evidence type="ECO:0000313" key="3">
    <source>
        <dbReference type="Proteomes" id="UP000264002"/>
    </source>
</evidence>
<dbReference type="SUPFAM" id="SSF46689">
    <property type="entry name" value="Homeodomain-like"/>
    <property type="match status" value="1"/>
</dbReference>
<dbReference type="InterPro" id="IPR036388">
    <property type="entry name" value="WH-like_DNA-bd_sf"/>
</dbReference>
<name>A0A372MHK2_9SPIR</name>
<dbReference type="InterPro" id="IPR000281">
    <property type="entry name" value="HTH_RpiR"/>
</dbReference>
<accession>A0A372MHK2</accession>
<dbReference type="GO" id="GO:0003677">
    <property type="term" value="F:DNA binding"/>
    <property type="evidence" value="ECO:0007669"/>
    <property type="project" value="InterPro"/>
</dbReference>
<dbReference type="GO" id="GO:0003700">
    <property type="term" value="F:DNA-binding transcription factor activity"/>
    <property type="evidence" value="ECO:0007669"/>
    <property type="project" value="InterPro"/>
</dbReference>
<evidence type="ECO:0000313" key="2">
    <source>
        <dbReference type="EMBL" id="RFU95255.1"/>
    </source>
</evidence>
<dbReference type="PANTHER" id="PTHR30514">
    <property type="entry name" value="GLUCOKINASE"/>
    <property type="match status" value="1"/>
</dbReference>
<dbReference type="Proteomes" id="UP000264002">
    <property type="component" value="Unassembled WGS sequence"/>
</dbReference>
<organism evidence="2 3">
    <name type="scientific">Sphaerochaeta halotolerans</name>
    <dbReference type="NCBI Taxonomy" id="2293840"/>
    <lineage>
        <taxon>Bacteria</taxon>
        <taxon>Pseudomonadati</taxon>
        <taxon>Spirochaetota</taxon>
        <taxon>Spirochaetia</taxon>
        <taxon>Spirochaetales</taxon>
        <taxon>Sphaerochaetaceae</taxon>
        <taxon>Sphaerochaeta</taxon>
    </lineage>
</organism>
<dbReference type="Gene3D" id="3.40.50.10490">
    <property type="entry name" value="Glucose-6-phosphate isomerase like protein, domain 1"/>
    <property type="match status" value="1"/>
</dbReference>
<dbReference type="GO" id="GO:0097367">
    <property type="term" value="F:carbohydrate derivative binding"/>
    <property type="evidence" value="ECO:0007669"/>
    <property type="project" value="InterPro"/>
</dbReference>
<dbReference type="InterPro" id="IPR047640">
    <property type="entry name" value="RpiR-like"/>
</dbReference>
<dbReference type="Pfam" id="PF01380">
    <property type="entry name" value="SIS"/>
    <property type="match status" value="1"/>
</dbReference>
<dbReference type="GO" id="GO:1901135">
    <property type="term" value="P:carbohydrate derivative metabolic process"/>
    <property type="evidence" value="ECO:0007669"/>
    <property type="project" value="InterPro"/>
</dbReference>
<feature type="domain" description="HTH rpiR-type" evidence="1">
    <location>
        <begin position="1"/>
        <end position="72"/>
    </location>
</feature>
<keyword evidence="3" id="KW-1185">Reference proteome</keyword>
<gene>
    <name evidence="2" type="ORF">DYP60_05760</name>
</gene>
<dbReference type="InterPro" id="IPR009057">
    <property type="entry name" value="Homeodomain-like_sf"/>
</dbReference>
<dbReference type="Gene3D" id="1.10.10.10">
    <property type="entry name" value="Winged helix-like DNA-binding domain superfamily/Winged helix DNA-binding domain"/>
    <property type="match status" value="1"/>
</dbReference>
<dbReference type="InterPro" id="IPR001347">
    <property type="entry name" value="SIS_dom"/>
</dbReference>
<comment type="caution">
    <text evidence="2">The sequence shown here is derived from an EMBL/GenBank/DDBJ whole genome shotgun (WGS) entry which is preliminary data.</text>
</comment>
<evidence type="ECO:0000259" key="1">
    <source>
        <dbReference type="PROSITE" id="PS51071"/>
    </source>
</evidence>